<evidence type="ECO:0000313" key="3">
    <source>
        <dbReference type="Proteomes" id="UP001442841"/>
    </source>
</evidence>
<accession>A0ABZ3FKP8</accession>
<evidence type="ECO:0000256" key="1">
    <source>
        <dbReference type="SAM" id="Phobius"/>
    </source>
</evidence>
<dbReference type="Proteomes" id="UP001442841">
    <property type="component" value="Chromosome"/>
</dbReference>
<dbReference type="EMBL" id="CP154795">
    <property type="protein sequence ID" value="XAN06608.1"/>
    <property type="molecule type" value="Genomic_DNA"/>
</dbReference>
<dbReference type="RefSeq" id="WP_425308038.1">
    <property type="nucleotide sequence ID" value="NZ_CP154795.1"/>
</dbReference>
<dbReference type="NCBIfam" id="NF041390">
    <property type="entry name" value="TadE_Rv3655c"/>
    <property type="match status" value="1"/>
</dbReference>
<evidence type="ECO:0000313" key="2">
    <source>
        <dbReference type="EMBL" id="XAN06608.1"/>
    </source>
</evidence>
<proteinExistence type="predicted"/>
<keyword evidence="1" id="KW-0812">Transmembrane</keyword>
<feature type="transmembrane region" description="Helical" evidence="1">
    <location>
        <begin position="12"/>
        <end position="37"/>
    </location>
</feature>
<protein>
    <submittedName>
        <fullName evidence="2">TadE family type IV pilus minor pilin</fullName>
    </submittedName>
</protein>
<organism evidence="2 3">
    <name type="scientific">Ammonicoccus fulvus</name>
    <dbReference type="NCBI Taxonomy" id="3138240"/>
    <lineage>
        <taxon>Bacteria</taxon>
        <taxon>Bacillati</taxon>
        <taxon>Actinomycetota</taxon>
        <taxon>Actinomycetes</taxon>
        <taxon>Propionibacteriales</taxon>
        <taxon>Propionibacteriaceae</taxon>
        <taxon>Ammonicoccus</taxon>
    </lineage>
</organism>
<sequence length="115" mass="11975">MRRTRERGMVTAELAVSLLGLMVATVAAMWMVAVIGLQIRCVDTADEIARQLARGDRAAADRAYAARPPGAAVTTSREGADAVVEVRLTARGPAGLPGVPLRAQARVALENGVGP</sequence>
<gene>
    <name evidence="2" type="ORF">AADG42_04550</name>
</gene>
<keyword evidence="3" id="KW-1185">Reference proteome</keyword>
<reference evidence="2 3" key="1">
    <citation type="submission" date="2024-04" db="EMBL/GenBank/DDBJ databases">
        <title>Isolation of an actinomycete strain from pig manure.</title>
        <authorList>
            <person name="Gong T."/>
            <person name="Yu Z."/>
            <person name="An M."/>
            <person name="Wei C."/>
            <person name="Yang W."/>
            <person name="Liu L."/>
        </authorList>
    </citation>
    <scope>NUCLEOTIDE SEQUENCE [LARGE SCALE GENOMIC DNA]</scope>
    <source>
        <strain evidence="2 3">ZF39</strain>
    </source>
</reference>
<name>A0ABZ3FKP8_9ACTN</name>
<dbReference type="InterPro" id="IPR049790">
    <property type="entry name" value="Rv3655c/TadE"/>
</dbReference>
<keyword evidence="1" id="KW-0472">Membrane</keyword>
<keyword evidence="1" id="KW-1133">Transmembrane helix</keyword>